<evidence type="ECO:0000313" key="2">
    <source>
        <dbReference type="EMBL" id="ETO26500.1"/>
    </source>
</evidence>
<organism evidence="2 3">
    <name type="scientific">Reticulomyxa filosa</name>
    <dbReference type="NCBI Taxonomy" id="46433"/>
    <lineage>
        <taxon>Eukaryota</taxon>
        <taxon>Sar</taxon>
        <taxon>Rhizaria</taxon>
        <taxon>Retaria</taxon>
        <taxon>Foraminifera</taxon>
        <taxon>Monothalamids</taxon>
        <taxon>Reticulomyxidae</taxon>
        <taxon>Reticulomyxa</taxon>
    </lineage>
</organism>
<comment type="caution">
    <text evidence="2">The sequence shown here is derived from an EMBL/GenBank/DDBJ whole genome shotgun (WGS) entry which is preliminary data.</text>
</comment>
<dbReference type="EMBL" id="ASPP01007837">
    <property type="protein sequence ID" value="ETO26500.1"/>
    <property type="molecule type" value="Genomic_DNA"/>
</dbReference>
<feature type="region of interest" description="Disordered" evidence="1">
    <location>
        <begin position="1"/>
        <end position="24"/>
    </location>
</feature>
<evidence type="ECO:0000256" key="1">
    <source>
        <dbReference type="SAM" id="MobiDB-lite"/>
    </source>
</evidence>
<dbReference type="Proteomes" id="UP000023152">
    <property type="component" value="Unassembled WGS sequence"/>
</dbReference>
<dbReference type="Gene3D" id="2.60.120.620">
    <property type="entry name" value="q2cbj1_9rhob like domain"/>
    <property type="match status" value="1"/>
</dbReference>
<dbReference type="AlphaFoldDB" id="X6NJL9"/>
<reference evidence="2 3" key="1">
    <citation type="journal article" date="2013" name="Curr. Biol.">
        <title>The Genome of the Foraminiferan Reticulomyxa filosa.</title>
        <authorList>
            <person name="Glockner G."/>
            <person name="Hulsmann N."/>
            <person name="Schleicher M."/>
            <person name="Noegel A.A."/>
            <person name="Eichinger L."/>
            <person name="Gallinger C."/>
            <person name="Pawlowski J."/>
            <person name="Sierra R."/>
            <person name="Euteneuer U."/>
            <person name="Pillet L."/>
            <person name="Moustafa A."/>
            <person name="Platzer M."/>
            <person name="Groth M."/>
            <person name="Szafranski K."/>
            <person name="Schliwa M."/>
        </authorList>
    </citation>
    <scope>NUCLEOTIDE SEQUENCE [LARGE SCALE GENOMIC DNA]</scope>
</reference>
<proteinExistence type="predicted"/>
<gene>
    <name evidence="2" type="ORF">RFI_10638</name>
</gene>
<protein>
    <submittedName>
        <fullName evidence="2">Uncharacterized protein</fullName>
    </submittedName>
</protein>
<keyword evidence="3" id="KW-1185">Reference proteome</keyword>
<evidence type="ECO:0000313" key="3">
    <source>
        <dbReference type="Proteomes" id="UP000023152"/>
    </source>
</evidence>
<accession>X6NJL9</accession>
<sequence length="202" mass="23165">MIFGKHITPMDDRSAKTSNTKQCKKKKKKETDGYIFVRGVIDKEAASNARRVMLTQAAKEGSVEWDDENDVMKGRIVKHRGQWSSGYCIDGITGSETNERDGIDVEKWEEIGPSRTCKAVYNGADLRSFWEHLFGHACTRPLVKQTFLRLMGESGTMEHADYYYFKRDTHIFSGNDGQMAMKASQEYLTQHRMWDPTLYVSS</sequence>
<name>X6NJL9_RETFI</name>